<gene>
    <name evidence="9" type="ORF">M670_04365</name>
</gene>
<evidence type="ECO:0000256" key="7">
    <source>
        <dbReference type="ARBA" id="ARBA00049244"/>
    </source>
</evidence>
<comment type="catalytic activity">
    <reaction evidence="7">
        <text>DNA(n) + a 2'-deoxyribonucleoside 5'-triphosphate = DNA(n+1) + diphosphate</text>
        <dbReference type="Rhea" id="RHEA:22508"/>
        <dbReference type="Rhea" id="RHEA-COMP:17339"/>
        <dbReference type="Rhea" id="RHEA-COMP:17340"/>
        <dbReference type="ChEBI" id="CHEBI:33019"/>
        <dbReference type="ChEBI" id="CHEBI:61560"/>
        <dbReference type="ChEBI" id="CHEBI:173112"/>
        <dbReference type="EC" id="2.7.7.7"/>
    </reaction>
</comment>
<name>A0A072NT33_SCHAZ</name>
<dbReference type="AlphaFoldDB" id="A0A072NT33"/>
<dbReference type="Pfam" id="PF13177">
    <property type="entry name" value="DNA_pol3_delta2"/>
    <property type="match status" value="1"/>
</dbReference>
<dbReference type="GO" id="GO:0003677">
    <property type="term" value="F:DNA binding"/>
    <property type="evidence" value="ECO:0007669"/>
    <property type="project" value="InterPro"/>
</dbReference>
<evidence type="ECO:0000313" key="10">
    <source>
        <dbReference type="Proteomes" id="UP000027936"/>
    </source>
</evidence>
<keyword evidence="5" id="KW-0235">DNA replication</keyword>
<evidence type="ECO:0000256" key="5">
    <source>
        <dbReference type="ARBA" id="ARBA00022705"/>
    </source>
</evidence>
<evidence type="ECO:0000313" key="9">
    <source>
        <dbReference type="EMBL" id="KEF36395.1"/>
    </source>
</evidence>
<evidence type="ECO:0000256" key="4">
    <source>
        <dbReference type="ARBA" id="ARBA00022695"/>
    </source>
</evidence>
<dbReference type="GO" id="GO:0006261">
    <property type="term" value="P:DNA-templated DNA replication"/>
    <property type="evidence" value="ECO:0007669"/>
    <property type="project" value="TreeGrafter"/>
</dbReference>
<evidence type="ECO:0000256" key="2">
    <source>
        <dbReference type="ARBA" id="ARBA00014363"/>
    </source>
</evidence>
<dbReference type="InterPro" id="IPR027417">
    <property type="entry name" value="P-loop_NTPase"/>
</dbReference>
<sequence>MQTWEQLQESQPNVVRMLKNSILKDRIAHAYLFEGGRGTGKKAVGIQLAKSFFCINKTGAEPCNACIECKRIESGNHPDVHFLSPDGLSLKKEQIKDLQREFSKKSVESKGKIYLIEHADKMTNQAANSLLKFLEEPDGQTIAVLLTEQVQQILPTILSRCQILNFQPLTADLLLQKLLQQGVPAHLGKIVASLTNNINEALAIISDDWFAQARNIVIQLNEVLLKRGHHALLFLHENWLSHFKEKEQLSVGLDLLLLWFKDLLYIQIGEENSLIYIDQKELLEAQSMRFSQKKIVDDLTVILEAKKRLNANVNPSLLMEQLILKLQEG</sequence>
<dbReference type="GO" id="GO:0003887">
    <property type="term" value="F:DNA-directed DNA polymerase activity"/>
    <property type="evidence" value="ECO:0007669"/>
    <property type="project" value="UniProtKB-KW"/>
</dbReference>
<evidence type="ECO:0000256" key="3">
    <source>
        <dbReference type="ARBA" id="ARBA00022679"/>
    </source>
</evidence>
<dbReference type="GO" id="GO:0008408">
    <property type="term" value="F:3'-5' exonuclease activity"/>
    <property type="evidence" value="ECO:0007669"/>
    <property type="project" value="InterPro"/>
</dbReference>
<dbReference type="OrthoDB" id="9810148at2"/>
<protein>
    <recommendedName>
        <fullName evidence="2">DNA polymerase III subunit delta'</fullName>
        <ecNumber evidence="1">2.7.7.7</ecNumber>
    </recommendedName>
</protein>
<evidence type="ECO:0000256" key="1">
    <source>
        <dbReference type="ARBA" id="ARBA00012417"/>
    </source>
</evidence>
<dbReference type="InterPro" id="IPR015199">
    <property type="entry name" value="DNA_pol_III_delta_C"/>
</dbReference>
<dbReference type="InterPro" id="IPR050238">
    <property type="entry name" value="DNA_Rep/Repair_Clamp_Loader"/>
</dbReference>
<dbReference type="NCBIfam" id="NF005972">
    <property type="entry name" value="PRK08058.1"/>
    <property type="match status" value="1"/>
</dbReference>
<proteinExistence type="predicted"/>
<dbReference type="GO" id="GO:0009360">
    <property type="term" value="C:DNA polymerase III complex"/>
    <property type="evidence" value="ECO:0007669"/>
    <property type="project" value="InterPro"/>
</dbReference>
<dbReference type="EMBL" id="JJRY01000027">
    <property type="protein sequence ID" value="KEF36395.1"/>
    <property type="molecule type" value="Genomic_DNA"/>
</dbReference>
<dbReference type="RefSeq" id="WP_035198228.1">
    <property type="nucleotide sequence ID" value="NZ_JJRY01000027.1"/>
</dbReference>
<dbReference type="Pfam" id="PF09115">
    <property type="entry name" value="DNApol3-delta_C"/>
    <property type="match status" value="1"/>
</dbReference>
<reference evidence="9 10" key="1">
    <citation type="submission" date="2014-04" db="EMBL/GenBank/DDBJ databases">
        <title>Draft genome sequence of Bacillus azotoformans MEV2011, a (co-) denitrifying strain unable to grow in the presence of oxygen.</title>
        <authorList>
            <person name="Nielsen M."/>
            <person name="Schreiber L."/>
            <person name="Finster K."/>
            <person name="Schramm A."/>
        </authorList>
    </citation>
    <scope>NUCLEOTIDE SEQUENCE [LARGE SCALE GENOMIC DNA]</scope>
    <source>
        <strain evidence="9 10">MEV2011</strain>
    </source>
</reference>
<dbReference type="PANTHER" id="PTHR11669:SF8">
    <property type="entry name" value="DNA POLYMERASE III SUBUNIT DELTA"/>
    <property type="match status" value="1"/>
</dbReference>
<evidence type="ECO:0000259" key="8">
    <source>
        <dbReference type="Pfam" id="PF09115"/>
    </source>
</evidence>
<organism evidence="9 10">
    <name type="scientific">Schinkia azotoformans MEV2011</name>
    <dbReference type="NCBI Taxonomy" id="1348973"/>
    <lineage>
        <taxon>Bacteria</taxon>
        <taxon>Bacillati</taxon>
        <taxon>Bacillota</taxon>
        <taxon>Bacilli</taxon>
        <taxon>Bacillales</taxon>
        <taxon>Bacillaceae</taxon>
        <taxon>Calidifontibacillus/Schinkia group</taxon>
        <taxon>Schinkia</taxon>
    </lineage>
</organism>
<feature type="domain" description="DNA polymerase III delta subunit C-terminal" evidence="8">
    <location>
        <begin position="241"/>
        <end position="327"/>
    </location>
</feature>
<dbReference type="SUPFAM" id="SSF52540">
    <property type="entry name" value="P-loop containing nucleoside triphosphate hydrolases"/>
    <property type="match status" value="1"/>
</dbReference>
<keyword evidence="3 9" id="KW-0808">Transferase</keyword>
<dbReference type="Gene3D" id="1.20.272.10">
    <property type="match status" value="1"/>
</dbReference>
<keyword evidence="6" id="KW-0239">DNA-directed DNA polymerase</keyword>
<dbReference type="PATRIC" id="fig|1348973.3.peg.4239"/>
<dbReference type="EC" id="2.7.7.7" evidence="1"/>
<dbReference type="PANTHER" id="PTHR11669">
    <property type="entry name" value="REPLICATION FACTOR C / DNA POLYMERASE III GAMMA-TAU SUBUNIT"/>
    <property type="match status" value="1"/>
</dbReference>
<accession>A0A072NT33</accession>
<dbReference type="FunFam" id="3.40.50.300:FF:001255">
    <property type="entry name" value="DNA polymerase III subunit delta"/>
    <property type="match status" value="1"/>
</dbReference>
<comment type="caution">
    <text evidence="9">The sequence shown here is derived from an EMBL/GenBank/DDBJ whole genome shotgun (WGS) entry which is preliminary data.</text>
</comment>
<dbReference type="Gene3D" id="3.40.50.300">
    <property type="entry name" value="P-loop containing nucleotide triphosphate hydrolases"/>
    <property type="match status" value="1"/>
</dbReference>
<dbReference type="Proteomes" id="UP000027936">
    <property type="component" value="Unassembled WGS sequence"/>
</dbReference>
<dbReference type="NCBIfam" id="TIGR00678">
    <property type="entry name" value="holB"/>
    <property type="match status" value="1"/>
</dbReference>
<dbReference type="InterPro" id="IPR004622">
    <property type="entry name" value="DNA_pol_HolB"/>
</dbReference>
<evidence type="ECO:0000256" key="6">
    <source>
        <dbReference type="ARBA" id="ARBA00022932"/>
    </source>
</evidence>
<keyword evidence="4 9" id="KW-0548">Nucleotidyltransferase</keyword>